<name>B6AAZ9_CRYMR</name>
<dbReference type="Pfam" id="PF05916">
    <property type="entry name" value="Sld5"/>
    <property type="match status" value="1"/>
</dbReference>
<dbReference type="Proteomes" id="UP000001460">
    <property type="component" value="Unassembled WGS sequence"/>
</dbReference>
<evidence type="ECO:0000259" key="5">
    <source>
        <dbReference type="Pfam" id="PF05916"/>
    </source>
</evidence>
<accession>B6AAZ9</accession>
<reference evidence="6" key="1">
    <citation type="submission" date="2008-06" db="EMBL/GenBank/DDBJ databases">
        <authorList>
            <person name="Lorenzi H."/>
            <person name="Inman J."/>
            <person name="Miller J."/>
            <person name="Schobel S."/>
            <person name="Amedeo P."/>
            <person name="Caler E.V."/>
            <person name="da Silva J."/>
        </authorList>
    </citation>
    <scope>NUCLEOTIDE SEQUENCE [LARGE SCALE GENOMIC DNA]</scope>
    <source>
        <strain evidence="6">RN66</strain>
    </source>
</reference>
<dbReference type="CDD" id="cd11711">
    <property type="entry name" value="GINS_A_Sld5"/>
    <property type="match status" value="1"/>
</dbReference>
<dbReference type="VEuPathDB" id="CryptoDB:CMU_025580"/>
<keyword evidence="3 4" id="KW-0539">Nucleus</keyword>
<dbReference type="Gene3D" id="1.20.58.1030">
    <property type="match status" value="1"/>
</dbReference>
<dbReference type="SUPFAM" id="SSF158573">
    <property type="entry name" value="GINS helical bundle-like"/>
    <property type="match status" value="1"/>
</dbReference>
<evidence type="ECO:0000313" key="6">
    <source>
        <dbReference type="EMBL" id="EEA05551.1"/>
    </source>
</evidence>
<comment type="subcellular location">
    <subcellularLocation>
        <location evidence="1 4">Nucleus</location>
    </subcellularLocation>
</comment>
<organism evidence="6 7">
    <name type="scientific">Cryptosporidium muris (strain RN66)</name>
    <dbReference type="NCBI Taxonomy" id="441375"/>
    <lineage>
        <taxon>Eukaryota</taxon>
        <taxon>Sar</taxon>
        <taxon>Alveolata</taxon>
        <taxon>Apicomplexa</taxon>
        <taxon>Conoidasida</taxon>
        <taxon>Coccidia</taxon>
        <taxon>Eucoccidiorida</taxon>
        <taxon>Eimeriorina</taxon>
        <taxon>Cryptosporidiidae</taxon>
        <taxon>Cryptosporidium</taxon>
    </lineage>
</organism>
<keyword evidence="7" id="KW-1185">Reference proteome</keyword>
<dbReference type="GeneID" id="6995182"/>
<feature type="domain" description="GINS subunit" evidence="5">
    <location>
        <begin position="104"/>
        <end position="172"/>
    </location>
</feature>
<proteinExistence type="inferred from homology"/>
<dbReference type="RefSeq" id="XP_002139900.1">
    <property type="nucleotide sequence ID" value="XM_002139864.1"/>
</dbReference>
<protein>
    <recommendedName>
        <fullName evidence="4">DNA replication complex GINS protein SLD5</fullName>
    </recommendedName>
</protein>
<evidence type="ECO:0000256" key="2">
    <source>
        <dbReference type="ARBA" id="ARBA00022705"/>
    </source>
</evidence>
<evidence type="ECO:0000313" key="7">
    <source>
        <dbReference type="Proteomes" id="UP000001460"/>
    </source>
</evidence>
<dbReference type="InterPro" id="IPR038749">
    <property type="entry name" value="Sld5_GINS_A"/>
</dbReference>
<dbReference type="GO" id="GO:0000811">
    <property type="term" value="C:GINS complex"/>
    <property type="evidence" value="ECO:0007669"/>
    <property type="project" value="UniProtKB-UniRule"/>
</dbReference>
<dbReference type="GO" id="GO:0006261">
    <property type="term" value="P:DNA-templated DNA replication"/>
    <property type="evidence" value="ECO:0007669"/>
    <property type="project" value="InterPro"/>
</dbReference>
<dbReference type="OrthoDB" id="338231at2759"/>
<dbReference type="InterPro" id="IPR036224">
    <property type="entry name" value="GINS_bundle-like_dom_sf"/>
</dbReference>
<dbReference type="PIRSF" id="PIRSF007764">
    <property type="entry name" value="Sld5"/>
    <property type="match status" value="1"/>
</dbReference>
<dbReference type="AlphaFoldDB" id="B6AAZ9"/>
<evidence type="ECO:0000256" key="3">
    <source>
        <dbReference type="ARBA" id="ARBA00023242"/>
    </source>
</evidence>
<comment type="function">
    <text evidence="4">The GINS complex plays an essential role in the initiation of DNA replication.</text>
</comment>
<dbReference type="EMBL" id="DS989727">
    <property type="protein sequence ID" value="EEA05551.1"/>
    <property type="molecule type" value="Genomic_DNA"/>
</dbReference>
<keyword evidence="2 4" id="KW-0235">DNA replication</keyword>
<comment type="similarity">
    <text evidence="4">Belongs to the GINS4/SLD5 family.</text>
</comment>
<evidence type="ECO:0000256" key="1">
    <source>
        <dbReference type="ARBA" id="ARBA00004123"/>
    </source>
</evidence>
<evidence type="ECO:0000256" key="4">
    <source>
        <dbReference type="PIRNR" id="PIRNR007764"/>
    </source>
</evidence>
<dbReference type="PANTHER" id="PTHR21206">
    <property type="entry name" value="SLD5 PROTEIN"/>
    <property type="match status" value="1"/>
</dbReference>
<sequence length="271" mass="31916">MISDNYYGIEDDDEDIDYDYIEHTNNNWQNELIGIYPLSSVLSSYENLLMNWINESVSPELLDYDESSVKVLSYIIHYGRRNQLFCAKERTHNASNKIEYDLSELYLYRSSYLIKMYLRQRLLKISQYPDYCIKNSKLQTDEDNNGNYNLTKEEAKFALKLSQLQWQHYNSVLSPIHSIFTNDQSISIPSPFLHRIIRFQCKKTLGRVQLSSQLDDRIEIDLALTNQDEHSNDMPDIVDISEGHIYTCRYTQAKPLLSTNSIQLWPWPPIT</sequence>
<dbReference type="InterPro" id="IPR008591">
    <property type="entry name" value="GINS_Sld5"/>
</dbReference>
<dbReference type="GO" id="GO:0000727">
    <property type="term" value="P:double-strand break repair via break-induced replication"/>
    <property type="evidence" value="ECO:0007669"/>
    <property type="project" value="TreeGrafter"/>
</dbReference>
<dbReference type="InterPro" id="IPR021151">
    <property type="entry name" value="GINS_A"/>
</dbReference>
<gene>
    <name evidence="6" type="ORF">CMU_025580</name>
</gene>
<dbReference type="PANTHER" id="PTHR21206:SF0">
    <property type="entry name" value="DNA REPLICATION COMPLEX GINS PROTEIN SLD5"/>
    <property type="match status" value="1"/>
</dbReference>
<dbReference type="OMA" id="WPWPPIT"/>